<dbReference type="InterPro" id="IPR036390">
    <property type="entry name" value="WH_DNA-bd_sf"/>
</dbReference>
<dbReference type="Pfam" id="PF00392">
    <property type="entry name" value="GntR"/>
    <property type="match status" value="1"/>
</dbReference>
<name>A0A7X4HD64_9BURK</name>
<organism evidence="5 6">
    <name type="scientific">Pseudoduganella aquatica</name>
    <dbReference type="NCBI Taxonomy" id="2660641"/>
    <lineage>
        <taxon>Bacteria</taxon>
        <taxon>Pseudomonadati</taxon>
        <taxon>Pseudomonadota</taxon>
        <taxon>Betaproteobacteria</taxon>
        <taxon>Burkholderiales</taxon>
        <taxon>Oxalobacteraceae</taxon>
        <taxon>Telluria group</taxon>
        <taxon>Pseudoduganella</taxon>
    </lineage>
</organism>
<evidence type="ECO:0000256" key="1">
    <source>
        <dbReference type="ARBA" id="ARBA00023015"/>
    </source>
</evidence>
<dbReference type="AlphaFoldDB" id="A0A7X4HD64"/>
<reference evidence="5 6" key="1">
    <citation type="submission" date="2019-12" db="EMBL/GenBank/DDBJ databases">
        <title>Novel species isolated from a subtropical stream in China.</title>
        <authorList>
            <person name="Lu H."/>
        </authorList>
    </citation>
    <scope>NUCLEOTIDE SEQUENCE [LARGE SCALE GENOMIC DNA]</scope>
    <source>
        <strain evidence="5 6">FT127W</strain>
    </source>
</reference>
<dbReference type="PROSITE" id="PS50949">
    <property type="entry name" value="HTH_GNTR"/>
    <property type="match status" value="1"/>
</dbReference>
<proteinExistence type="predicted"/>
<dbReference type="Proteomes" id="UP000450676">
    <property type="component" value="Unassembled WGS sequence"/>
</dbReference>
<keyword evidence="2" id="KW-0238">DNA-binding</keyword>
<evidence type="ECO:0000256" key="3">
    <source>
        <dbReference type="ARBA" id="ARBA00023163"/>
    </source>
</evidence>
<dbReference type="Gene3D" id="1.10.10.10">
    <property type="entry name" value="Winged helix-like DNA-binding domain superfamily/Winged helix DNA-binding domain"/>
    <property type="match status" value="1"/>
</dbReference>
<evidence type="ECO:0000313" key="5">
    <source>
        <dbReference type="EMBL" id="MYN09029.1"/>
    </source>
</evidence>
<dbReference type="SMART" id="SM00345">
    <property type="entry name" value="HTH_GNTR"/>
    <property type="match status" value="1"/>
</dbReference>
<accession>A0A7X4HD64</accession>
<dbReference type="PANTHER" id="PTHR38445">
    <property type="entry name" value="HTH-TYPE TRANSCRIPTIONAL REPRESSOR YTRA"/>
    <property type="match status" value="1"/>
</dbReference>
<comment type="caution">
    <text evidence="5">The sequence shown here is derived from an EMBL/GenBank/DDBJ whole genome shotgun (WGS) entry which is preliminary data.</text>
</comment>
<dbReference type="GO" id="GO:0003677">
    <property type="term" value="F:DNA binding"/>
    <property type="evidence" value="ECO:0007669"/>
    <property type="project" value="UniProtKB-KW"/>
</dbReference>
<dbReference type="EMBL" id="WWCU01000019">
    <property type="protein sequence ID" value="MYN09029.1"/>
    <property type="molecule type" value="Genomic_DNA"/>
</dbReference>
<feature type="domain" description="HTH gntR-type" evidence="4">
    <location>
        <begin position="11"/>
        <end position="79"/>
    </location>
</feature>
<dbReference type="GO" id="GO:0003700">
    <property type="term" value="F:DNA-binding transcription factor activity"/>
    <property type="evidence" value="ECO:0007669"/>
    <property type="project" value="InterPro"/>
</dbReference>
<protein>
    <submittedName>
        <fullName evidence="5">GntR family transcriptional regulator</fullName>
    </submittedName>
</protein>
<evidence type="ECO:0000259" key="4">
    <source>
        <dbReference type="PROSITE" id="PS50949"/>
    </source>
</evidence>
<keyword evidence="6" id="KW-1185">Reference proteome</keyword>
<evidence type="ECO:0000256" key="2">
    <source>
        <dbReference type="ARBA" id="ARBA00023125"/>
    </source>
</evidence>
<dbReference type="CDD" id="cd07377">
    <property type="entry name" value="WHTH_GntR"/>
    <property type="match status" value="1"/>
</dbReference>
<gene>
    <name evidence="5" type="ORF">GTP77_17020</name>
</gene>
<dbReference type="InterPro" id="IPR036388">
    <property type="entry name" value="WH-like_DNA-bd_sf"/>
</dbReference>
<dbReference type="SUPFAM" id="SSF46785">
    <property type="entry name" value="Winged helix' DNA-binding domain"/>
    <property type="match status" value="1"/>
</dbReference>
<dbReference type="InterPro" id="IPR000524">
    <property type="entry name" value="Tscrpt_reg_HTH_GntR"/>
</dbReference>
<dbReference type="RefSeq" id="WP_161073341.1">
    <property type="nucleotide sequence ID" value="NZ_WWCU01000019.1"/>
</dbReference>
<keyword evidence="1" id="KW-0805">Transcription regulation</keyword>
<evidence type="ECO:0000313" key="6">
    <source>
        <dbReference type="Proteomes" id="UP000450676"/>
    </source>
</evidence>
<keyword evidence="3" id="KW-0804">Transcription</keyword>
<dbReference type="PANTHER" id="PTHR38445:SF7">
    <property type="entry name" value="GNTR-FAMILY TRANSCRIPTIONAL REGULATOR"/>
    <property type="match status" value="1"/>
</dbReference>
<sequence length="131" mass="14052">MNFDIATTSPVPIYRQIVDQLRRMAASGQLKPGDELPSVRAVAQHHAINPMTVSKAYSMLEAEGLLARRRGLGMVVADAQPASTAQDKAAMLLPALEAAAQMARQLGLPPAEALALFEHCLNAPSKKENHD</sequence>